<dbReference type="EMBL" id="CAIZ01000136">
    <property type="protein sequence ID" value="CCH70734.1"/>
    <property type="molecule type" value="Genomic_DNA"/>
</dbReference>
<dbReference type="PANTHER" id="PTHR43244">
    <property type="match status" value="1"/>
</dbReference>
<evidence type="ECO:0000313" key="3">
    <source>
        <dbReference type="EMBL" id="CCH70734.1"/>
    </source>
</evidence>
<gene>
    <name evidence="3" type="ORF">BN10_650031</name>
</gene>
<dbReference type="Pfam" id="PF00296">
    <property type="entry name" value="Bac_luciferase"/>
    <property type="match status" value="1"/>
</dbReference>
<reference evidence="3 4" key="1">
    <citation type="journal article" date="2013" name="ISME J.">
        <title>A metabolic model for members of the genus Tetrasphaera involved in enhanced biological phosphorus removal.</title>
        <authorList>
            <person name="Kristiansen R."/>
            <person name="Nguyen H.T.T."/>
            <person name="Saunders A.M."/>
            <person name="Nielsen J.L."/>
            <person name="Wimmer R."/>
            <person name="Le V.Q."/>
            <person name="McIlroy S.J."/>
            <person name="Petrovski S."/>
            <person name="Seviour R.J."/>
            <person name="Calteau A."/>
            <person name="Nielsen K.L."/>
            <person name="Nielsen P.H."/>
        </authorList>
    </citation>
    <scope>NUCLEOTIDE SEQUENCE [LARGE SCALE GENOMIC DNA]</scope>
    <source>
        <strain evidence="3 4">Lp2</strain>
    </source>
</reference>
<evidence type="ECO:0000313" key="4">
    <source>
        <dbReference type="Proteomes" id="UP000013167"/>
    </source>
</evidence>
<dbReference type="HOGENOM" id="CLU_027853_6_1_11"/>
<dbReference type="OrthoDB" id="7374740at2"/>
<dbReference type="InterPro" id="IPR036661">
    <property type="entry name" value="Luciferase-like_sf"/>
</dbReference>
<dbReference type="Gene3D" id="3.20.20.30">
    <property type="entry name" value="Luciferase-like domain"/>
    <property type="match status" value="1"/>
</dbReference>
<dbReference type="PANTHER" id="PTHR43244:SF1">
    <property type="entry name" value="5,10-METHYLENETETRAHYDROMETHANOPTERIN REDUCTASE"/>
    <property type="match status" value="1"/>
</dbReference>
<dbReference type="InterPro" id="IPR011251">
    <property type="entry name" value="Luciferase-like_dom"/>
</dbReference>
<sequence>MRHGIVILTDLPWREARPRWEAAEALGFDHAWTYDHLVWGGLPEAPWTGAFPALAAAAMATTSIGLGSFVASPNYRHPYVLLRDSVGLADISSDRFLLGLGTGGDGDAQRLGEDLTLRQRVDRFHEYVELLDRLLREDHVDHDGDFYAVRDARTLPGPARDRIPLWIAANGPRSLALAASSGDAWITYGGSGQTLEAWFGHVEGLMGRFREAEAAAGRCGVRAVLSLDSSPQFSLSSVGVFEEMTGRAAALGFDDVVSHWPRPDGPYAGDEAVLEGLTLR</sequence>
<keyword evidence="4" id="KW-1185">Reference proteome</keyword>
<dbReference type="InterPro" id="IPR050564">
    <property type="entry name" value="F420-G6PD/mer"/>
</dbReference>
<accession>N0E5X1</accession>
<protein>
    <recommendedName>
        <fullName evidence="2">Luciferase-like domain-containing protein</fullName>
    </recommendedName>
</protein>
<evidence type="ECO:0000259" key="2">
    <source>
        <dbReference type="Pfam" id="PF00296"/>
    </source>
</evidence>
<keyword evidence="1" id="KW-0560">Oxidoreductase</keyword>
<dbReference type="SUPFAM" id="SSF51679">
    <property type="entry name" value="Bacterial luciferase-like"/>
    <property type="match status" value="1"/>
</dbReference>
<dbReference type="STRING" id="1193181.BN10_650031"/>
<name>N0E5X1_9MICO</name>
<proteinExistence type="predicted"/>
<dbReference type="GO" id="GO:0016705">
    <property type="term" value="F:oxidoreductase activity, acting on paired donors, with incorporation or reduction of molecular oxygen"/>
    <property type="evidence" value="ECO:0007669"/>
    <property type="project" value="InterPro"/>
</dbReference>
<feature type="domain" description="Luciferase-like" evidence="2">
    <location>
        <begin position="2"/>
        <end position="212"/>
    </location>
</feature>
<dbReference type="eggNOG" id="COG2141">
    <property type="taxonomic scope" value="Bacteria"/>
</dbReference>
<evidence type="ECO:0000256" key="1">
    <source>
        <dbReference type="ARBA" id="ARBA00023002"/>
    </source>
</evidence>
<dbReference type="Proteomes" id="UP000013167">
    <property type="component" value="Unassembled WGS sequence"/>
</dbReference>
<dbReference type="RefSeq" id="WP_010850577.1">
    <property type="nucleotide sequence ID" value="NZ_HF570956.1"/>
</dbReference>
<comment type="caution">
    <text evidence="3">The sequence shown here is derived from an EMBL/GenBank/DDBJ whole genome shotgun (WGS) entry which is preliminary data.</text>
</comment>
<organism evidence="3 4">
    <name type="scientific">Phycicoccus elongatus Lp2</name>
    <dbReference type="NCBI Taxonomy" id="1193181"/>
    <lineage>
        <taxon>Bacteria</taxon>
        <taxon>Bacillati</taxon>
        <taxon>Actinomycetota</taxon>
        <taxon>Actinomycetes</taxon>
        <taxon>Micrococcales</taxon>
        <taxon>Intrasporangiaceae</taxon>
        <taxon>Phycicoccus</taxon>
    </lineage>
</organism>
<dbReference type="AlphaFoldDB" id="N0E5X1"/>